<dbReference type="PANTHER" id="PTHR42643">
    <property type="entry name" value="IONOTROPIC RECEPTOR 20A-RELATED"/>
    <property type="match status" value="1"/>
</dbReference>
<feature type="transmembrane region" description="Helical" evidence="8">
    <location>
        <begin position="576"/>
        <end position="596"/>
    </location>
</feature>
<keyword evidence="3 8" id="KW-0812">Transmembrane</keyword>
<proteinExistence type="predicted"/>
<dbReference type="GeneID" id="105227326"/>
<feature type="signal peptide" evidence="9">
    <location>
        <begin position="1"/>
        <end position="26"/>
    </location>
</feature>
<keyword evidence="2" id="KW-1003">Cell membrane</keyword>
<dbReference type="AlphaFoldDB" id="A0A6I9V7K5"/>
<evidence type="ECO:0000256" key="6">
    <source>
        <dbReference type="ARBA" id="ARBA00023170"/>
    </source>
</evidence>
<evidence type="ECO:0000313" key="11">
    <source>
        <dbReference type="RefSeq" id="XP_011204902.2"/>
    </source>
</evidence>
<evidence type="ECO:0000256" key="1">
    <source>
        <dbReference type="ARBA" id="ARBA00004651"/>
    </source>
</evidence>
<keyword evidence="10" id="KW-1185">Reference proteome</keyword>
<evidence type="ECO:0000256" key="7">
    <source>
        <dbReference type="ARBA" id="ARBA00023180"/>
    </source>
</evidence>
<evidence type="ECO:0000256" key="8">
    <source>
        <dbReference type="SAM" id="Phobius"/>
    </source>
</evidence>
<keyword evidence="9" id="KW-0732">Signal</keyword>
<dbReference type="InParanoid" id="A0A6I9V7K5"/>
<sequence>MLSGQLTKHLLCVLLLLAIRKTLVIASALPKSTGFNENLAKDLLKLLENVRQKRDYNTVAICKTRAQDCIFDKLLPELSLPVVVMNKRLAFKYKSTFSKELVIVLCLEHENIDDVFEEINVFHDLKQTRILAYAPHATNSQLIEEICTNAMAKDIYNVLIIRNDFAESHKYYTCNKFPLDAPRYKEKSMDAAINSAIFDHQFRDMHGTKMLTYPDQLEPRTMLYYKADGKLEMEGYIGRLVRIFAGKVNATLAIEHPFEIGKTTYFGELLKLALNSTVDVAAGLTFPQSSADQEVMSYPVQHLDYCYMVPLPETIPINELFVGIVHLPTLFYIFVFTIIFAALLTHLNPHMQINFINIFLNDKSIRGILGQSFVPLVRPNLKVKLIIFLLCYMSIITNTTYQAYLQSYLTQPPLQPMYRTYDDMEAAGLKVLVSAKEKIILDTNSSVQEHPNLFEIMEDHNAWLRHRSSMNTKYVYPVSNARWEVFEFHQSLFHRPIFYFNSELCFFKSSIISLPTRPNLPYRDLLDDVILRLDSSGIIKEWMSLNFFVLAKLKLVVFEDLSKPLDSGRPLVLDDFFWICIQYFGCLTLALIAFAGEMLHYRWQYRERVRQATQLEFCN</sequence>
<reference evidence="11" key="1">
    <citation type="submission" date="2025-08" db="UniProtKB">
        <authorList>
            <consortium name="RefSeq"/>
        </authorList>
    </citation>
    <scope>IDENTIFICATION</scope>
    <source>
        <tissue evidence="11">Adult</tissue>
    </source>
</reference>
<dbReference type="GO" id="GO:0005886">
    <property type="term" value="C:plasma membrane"/>
    <property type="evidence" value="ECO:0007669"/>
    <property type="project" value="UniProtKB-SubCell"/>
</dbReference>
<feature type="chain" id="PRO_5045821153" evidence="9">
    <location>
        <begin position="27"/>
        <end position="619"/>
    </location>
</feature>
<dbReference type="OrthoDB" id="7852744at2759"/>
<evidence type="ECO:0000256" key="3">
    <source>
        <dbReference type="ARBA" id="ARBA00022692"/>
    </source>
</evidence>
<evidence type="ECO:0000256" key="5">
    <source>
        <dbReference type="ARBA" id="ARBA00023136"/>
    </source>
</evidence>
<dbReference type="PANTHER" id="PTHR42643:SF41">
    <property type="entry name" value="IONOTROPIC RECEPTOR 20A-RELATED"/>
    <property type="match status" value="1"/>
</dbReference>
<dbReference type="InterPro" id="IPR052192">
    <property type="entry name" value="Insect_Ionotropic_Sensory_Rcpt"/>
</dbReference>
<protein>
    <submittedName>
        <fullName evidence="11">Uncharacterized protein LOC105227326</fullName>
    </submittedName>
</protein>
<keyword evidence="4 8" id="KW-1133">Transmembrane helix</keyword>
<feature type="transmembrane region" description="Helical" evidence="8">
    <location>
        <begin position="320"/>
        <end position="344"/>
    </location>
</feature>
<evidence type="ECO:0000256" key="4">
    <source>
        <dbReference type="ARBA" id="ARBA00022989"/>
    </source>
</evidence>
<dbReference type="Proteomes" id="UP001652620">
    <property type="component" value="Chromosome 3"/>
</dbReference>
<comment type="subcellular location">
    <subcellularLocation>
        <location evidence="1">Cell membrane</location>
        <topology evidence="1">Multi-pass membrane protein</topology>
    </subcellularLocation>
</comment>
<dbReference type="KEGG" id="bdr:105227326"/>
<accession>A0A6I9V7K5</accession>
<name>A0A6I9V7K5_BACDO</name>
<gene>
    <name evidence="11" type="primary">LOC105227326</name>
</gene>
<evidence type="ECO:0000256" key="9">
    <source>
        <dbReference type="SAM" id="SignalP"/>
    </source>
</evidence>
<organism evidence="10 11">
    <name type="scientific">Bactrocera dorsalis</name>
    <name type="common">Oriental fruit fly</name>
    <name type="synonym">Dacus dorsalis</name>
    <dbReference type="NCBI Taxonomy" id="27457"/>
    <lineage>
        <taxon>Eukaryota</taxon>
        <taxon>Metazoa</taxon>
        <taxon>Ecdysozoa</taxon>
        <taxon>Arthropoda</taxon>
        <taxon>Hexapoda</taxon>
        <taxon>Insecta</taxon>
        <taxon>Pterygota</taxon>
        <taxon>Neoptera</taxon>
        <taxon>Endopterygota</taxon>
        <taxon>Diptera</taxon>
        <taxon>Brachycera</taxon>
        <taxon>Muscomorpha</taxon>
        <taxon>Tephritoidea</taxon>
        <taxon>Tephritidae</taxon>
        <taxon>Bactrocera</taxon>
        <taxon>Bactrocera</taxon>
    </lineage>
</organism>
<evidence type="ECO:0000313" key="10">
    <source>
        <dbReference type="Proteomes" id="UP001652620"/>
    </source>
</evidence>
<feature type="transmembrane region" description="Helical" evidence="8">
    <location>
        <begin position="385"/>
        <end position="404"/>
    </location>
</feature>
<keyword evidence="5 8" id="KW-0472">Membrane</keyword>
<keyword evidence="6" id="KW-0675">Receptor</keyword>
<keyword evidence="7" id="KW-0325">Glycoprotein</keyword>
<evidence type="ECO:0000256" key="2">
    <source>
        <dbReference type="ARBA" id="ARBA00022475"/>
    </source>
</evidence>
<dbReference type="FunCoup" id="A0A6I9V7K5">
    <property type="interactions" value="37"/>
</dbReference>
<dbReference type="RefSeq" id="XP_011204902.2">
    <property type="nucleotide sequence ID" value="XM_011206600.2"/>
</dbReference>